<evidence type="ECO:0000313" key="5">
    <source>
        <dbReference type="EMBL" id="QAR31895.1"/>
    </source>
</evidence>
<dbReference type="InterPro" id="IPR029063">
    <property type="entry name" value="SAM-dependent_MTases_sf"/>
</dbReference>
<dbReference type="GO" id="GO:0032259">
    <property type="term" value="P:methylation"/>
    <property type="evidence" value="ECO:0007669"/>
    <property type="project" value="UniProtKB-KW"/>
</dbReference>
<dbReference type="AlphaFoldDB" id="A0A410JV18"/>
<dbReference type="KEGG" id="gtl:EP073_00300"/>
<keyword evidence="3 5" id="KW-0808">Transferase</keyword>
<evidence type="ECO:0000256" key="3">
    <source>
        <dbReference type="ARBA" id="ARBA00022679"/>
    </source>
</evidence>
<reference evidence="5 6" key="1">
    <citation type="submission" date="2019-01" db="EMBL/GenBank/DDBJ databases">
        <title>Geovibrio thiophilus DSM 11263, complete genome.</title>
        <authorList>
            <person name="Spring S."/>
            <person name="Bunk B."/>
            <person name="Sproer C."/>
        </authorList>
    </citation>
    <scope>NUCLEOTIDE SEQUENCE [LARGE SCALE GENOMIC DNA]</scope>
    <source>
        <strain evidence="5 6">DSM 11263</strain>
    </source>
</reference>
<dbReference type="InterPro" id="IPR051052">
    <property type="entry name" value="Diverse_substrate_MTase"/>
</dbReference>
<accession>A0A410JV18</accession>
<dbReference type="InterPro" id="IPR013216">
    <property type="entry name" value="Methyltransf_11"/>
</dbReference>
<keyword evidence="6" id="KW-1185">Reference proteome</keyword>
<keyword evidence="2 5" id="KW-0489">Methyltransferase</keyword>
<evidence type="ECO:0000259" key="4">
    <source>
        <dbReference type="Pfam" id="PF08241"/>
    </source>
</evidence>
<dbReference type="Pfam" id="PF08241">
    <property type="entry name" value="Methyltransf_11"/>
    <property type="match status" value="1"/>
</dbReference>
<dbReference type="GO" id="GO:0008757">
    <property type="term" value="F:S-adenosylmethionine-dependent methyltransferase activity"/>
    <property type="evidence" value="ECO:0007669"/>
    <property type="project" value="InterPro"/>
</dbReference>
<protein>
    <submittedName>
        <fullName evidence="5">Methyltransferase domain-containing protein</fullName>
    </submittedName>
</protein>
<dbReference type="PANTHER" id="PTHR44942:SF4">
    <property type="entry name" value="METHYLTRANSFERASE TYPE 11 DOMAIN-CONTAINING PROTEIN"/>
    <property type="match status" value="1"/>
</dbReference>
<name>A0A410JV18_9BACT</name>
<evidence type="ECO:0000256" key="1">
    <source>
        <dbReference type="ARBA" id="ARBA00008361"/>
    </source>
</evidence>
<feature type="domain" description="Methyltransferase type 11" evidence="4">
    <location>
        <begin position="38"/>
        <end position="126"/>
    </location>
</feature>
<dbReference type="SUPFAM" id="SSF53335">
    <property type="entry name" value="S-adenosyl-L-methionine-dependent methyltransferases"/>
    <property type="match status" value="1"/>
</dbReference>
<proteinExistence type="inferred from homology"/>
<organism evidence="5 6">
    <name type="scientific">Geovibrio thiophilus</name>
    <dbReference type="NCBI Taxonomy" id="139438"/>
    <lineage>
        <taxon>Bacteria</taxon>
        <taxon>Pseudomonadati</taxon>
        <taxon>Deferribacterota</taxon>
        <taxon>Deferribacteres</taxon>
        <taxon>Deferribacterales</taxon>
        <taxon>Geovibrionaceae</taxon>
        <taxon>Geovibrio</taxon>
    </lineage>
</organism>
<dbReference type="PANTHER" id="PTHR44942">
    <property type="entry name" value="METHYLTRANSF_11 DOMAIN-CONTAINING PROTEIN"/>
    <property type="match status" value="1"/>
</dbReference>
<evidence type="ECO:0000313" key="6">
    <source>
        <dbReference type="Proteomes" id="UP000287502"/>
    </source>
</evidence>
<dbReference type="Proteomes" id="UP000287502">
    <property type="component" value="Chromosome"/>
</dbReference>
<gene>
    <name evidence="5" type="ORF">EP073_00300</name>
</gene>
<dbReference type="CDD" id="cd02440">
    <property type="entry name" value="AdoMet_MTases"/>
    <property type="match status" value="1"/>
</dbReference>
<dbReference type="Gene3D" id="3.40.50.150">
    <property type="entry name" value="Vaccinia Virus protein VP39"/>
    <property type="match status" value="1"/>
</dbReference>
<dbReference type="OrthoDB" id="9787738at2"/>
<sequence>MGFNEAAFNYYISSDHIKGDDLDLIRKNFKNKEFECLLDIAAGAGHCAAAVPAKRRYTLDPSMPMLKTAKEKFGLNLPVCAVAESIPFSDNTFDILTCRIAMHHFKNPDLFFREVKRVLRPLGWMVLIDNIVDVEDSYLNVIEYIRDNTHIRSYRLDEILRFARDDFRLIDYACIFKKHDFPEWAGRLAEGPEAVERIEQAFKDLPDSIQKELEVEKTYGRISAYTDKKGFFIFRSV</sequence>
<dbReference type="RefSeq" id="WP_128465182.1">
    <property type="nucleotide sequence ID" value="NZ_CP035108.1"/>
</dbReference>
<dbReference type="EMBL" id="CP035108">
    <property type="protein sequence ID" value="QAR31895.1"/>
    <property type="molecule type" value="Genomic_DNA"/>
</dbReference>
<evidence type="ECO:0000256" key="2">
    <source>
        <dbReference type="ARBA" id="ARBA00022603"/>
    </source>
</evidence>
<comment type="similarity">
    <text evidence="1">Belongs to the methyltransferase superfamily.</text>
</comment>